<evidence type="ECO:0000256" key="3">
    <source>
        <dbReference type="SAM" id="SignalP"/>
    </source>
</evidence>
<keyword evidence="6" id="KW-1185">Reference proteome</keyword>
<organism evidence="5 6">
    <name type="scientific">Aporhodopirellula aestuarii</name>
    <dbReference type="NCBI Taxonomy" id="2950107"/>
    <lineage>
        <taxon>Bacteria</taxon>
        <taxon>Pseudomonadati</taxon>
        <taxon>Planctomycetota</taxon>
        <taxon>Planctomycetia</taxon>
        <taxon>Pirellulales</taxon>
        <taxon>Pirellulaceae</taxon>
        <taxon>Aporhodopirellula</taxon>
    </lineage>
</organism>
<feature type="domain" description="Sialate O-acetylesterase" evidence="4">
    <location>
        <begin position="37"/>
        <end position="280"/>
    </location>
</feature>
<accession>A0ABT0TZV8</accession>
<feature type="compositionally biased region" description="Basic and acidic residues" evidence="2">
    <location>
        <begin position="135"/>
        <end position="152"/>
    </location>
</feature>
<keyword evidence="1" id="KW-0378">Hydrolase</keyword>
<dbReference type="InterPro" id="IPR052940">
    <property type="entry name" value="Carb_Esterase_6"/>
</dbReference>
<protein>
    <submittedName>
        <fullName evidence="5">Sialate O-acetylesterase</fullName>
    </submittedName>
</protein>
<dbReference type="InterPro" id="IPR036514">
    <property type="entry name" value="SGNH_hydro_sf"/>
</dbReference>
<feature type="region of interest" description="Disordered" evidence="2">
    <location>
        <begin position="131"/>
        <end position="152"/>
    </location>
</feature>
<evidence type="ECO:0000256" key="1">
    <source>
        <dbReference type="ARBA" id="ARBA00022801"/>
    </source>
</evidence>
<dbReference type="PANTHER" id="PTHR31988:SF19">
    <property type="entry name" value="9-O-ACETYL-N-ACETYLNEURAMINIC ACID DEACETYLASE-RELATED"/>
    <property type="match status" value="1"/>
</dbReference>
<evidence type="ECO:0000259" key="4">
    <source>
        <dbReference type="Pfam" id="PF03629"/>
    </source>
</evidence>
<reference evidence="5 6" key="1">
    <citation type="journal article" date="2022" name="Syst. Appl. Microbiol.">
        <title>Rhodopirellula aestuarii sp. nov., a novel member of the genus Rhodopirellula isolated from brackish sediments collected in the Tagus River estuary, Portugal.</title>
        <authorList>
            <person name="Vitorino I.R."/>
            <person name="Klimek D."/>
            <person name="Calusinska M."/>
            <person name="Lobo-da-Cunha A."/>
            <person name="Vasconcelos V."/>
            <person name="Lage O.M."/>
        </authorList>
    </citation>
    <scope>NUCLEOTIDE SEQUENCE [LARGE SCALE GENOMIC DNA]</scope>
    <source>
        <strain evidence="5 6">ICT_H3.1</strain>
    </source>
</reference>
<dbReference type="PANTHER" id="PTHR31988">
    <property type="entry name" value="ESTERASE, PUTATIVE (DUF303)-RELATED"/>
    <property type="match status" value="1"/>
</dbReference>
<gene>
    <name evidence="5" type="ORF">NB063_05725</name>
</gene>
<dbReference type="InterPro" id="IPR005181">
    <property type="entry name" value="SASA"/>
</dbReference>
<evidence type="ECO:0000313" key="5">
    <source>
        <dbReference type="EMBL" id="MCM2370122.1"/>
    </source>
</evidence>
<proteinExistence type="predicted"/>
<evidence type="ECO:0000313" key="6">
    <source>
        <dbReference type="Proteomes" id="UP001202961"/>
    </source>
</evidence>
<dbReference type="Pfam" id="PF03629">
    <property type="entry name" value="SASA"/>
    <property type="match status" value="1"/>
</dbReference>
<dbReference type="EMBL" id="JAMQBK010000017">
    <property type="protein sequence ID" value="MCM2370122.1"/>
    <property type="molecule type" value="Genomic_DNA"/>
</dbReference>
<keyword evidence="3" id="KW-0732">Signal</keyword>
<comment type="caution">
    <text evidence="5">The sequence shown here is derived from an EMBL/GenBank/DDBJ whole genome shotgun (WGS) entry which is preliminary data.</text>
</comment>
<evidence type="ECO:0000256" key="2">
    <source>
        <dbReference type="SAM" id="MobiDB-lite"/>
    </source>
</evidence>
<dbReference type="Gene3D" id="3.40.50.1110">
    <property type="entry name" value="SGNH hydrolase"/>
    <property type="match status" value="1"/>
</dbReference>
<dbReference type="RefSeq" id="WP_250927794.1">
    <property type="nucleotide sequence ID" value="NZ_JAMQBK010000017.1"/>
</dbReference>
<dbReference type="Proteomes" id="UP001202961">
    <property type="component" value="Unassembled WGS sequence"/>
</dbReference>
<name>A0ABT0TZV8_9BACT</name>
<sequence length="284" mass="31121">MKNISPPSVLSSRCFLIRPALFLVLCLASCSVHADQYDVYLLAGQSNMDGRGAASELTAQQSATSDTAIIFYRNPPYSSDGWKRLEPGYSVPPKFKGELPSSKFGPEIGFASAMSEAHPDRQIALIKGSKGGTSLRKDWAPGEKGKPETQGPRYRDFLETIQQATSQLTDEGHTYQLRGMLWHQGESDSKSSEKTYRERLESLISRIREDTGVADLPVVVGEVFDNGKRDSVRAAIKTVGTSGPNLGLVSSNGTTTWDDGTHFDAKSQWLLGQRFAQAMLRLVD</sequence>
<feature type="chain" id="PRO_5045919186" evidence="3">
    <location>
        <begin position="35"/>
        <end position="284"/>
    </location>
</feature>
<dbReference type="SUPFAM" id="SSF52266">
    <property type="entry name" value="SGNH hydrolase"/>
    <property type="match status" value="1"/>
</dbReference>
<feature type="signal peptide" evidence="3">
    <location>
        <begin position="1"/>
        <end position="34"/>
    </location>
</feature>